<evidence type="ECO:0000256" key="10">
    <source>
        <dbReference type="ARBA" id="ARBA00022840"/>
    </source>
</evidence>
<dbReference type="InterPro" id="IPR001206">
    <property type="entry name" value="Diacylglycerol_kinase_cat_dom"/>
</dbReference>
<dbReference type="GO" id="GO:0004143">
    <property type="term" value="F:ATP-dependent diacylglycerol kinase activity"/>
    <property type="evidence" value="ECO:0007669"/>
    <property type="project" value="UniProtKB-EC"/>
</dbReference>
<dbReference type="NCBIfam" id="NF009603">
    <property type="entry name" value="PRK13055.1"/>
    <property type="match status" value="1"/>
</dbReference>
<keyword evidence="10" id="KW-0067">ATP-binding</keyword>
<feature type="domain" description="DAGKc" evidence="15">
    <location>
        <begin position="1"/>
        <end position="132"/>
    </location>
</feature>
<evidence type="ECO:0000259" key="15">
    <source>
        <dbReference type="PROSITE" id="PS50146"/>
    </source>
</evidence>
<evidence type="ECO:0000256" key="8">
    <source>
        <dbReference type="ARBA" id="ARBA00022741"/>
    </source>
</evidence>
<reference evidence="18" key="6">
    <citation type="submission" date="2022-09" db="EMBL/GenBank/DDBJ databases">
        <authorList>
            <person name="De Moura G.S."/>
            <person name="Carvalho E."/>
            <person name="Ramos Sanchez E.M."/>
            <person name="Sellera F.P."/>
            <person name="Marques M.F.S."/>
            <person name="Heinemann M.B."/>
            <person name="De Vliegher S."/>
            <person name="Souza F.N."/>
            <person name="Mota R.A."/>
        </authorList>
    </citation>
    <scope>NUCLEOTIDE SEQUENCE</scope>
    <source>
        <strain evidence="18">BR656</strain>
    </source>
</reference>
<accession>A0A657XQV3</accession>
<gene>
    <name evidence="20" type="ORF">CD117_05880</name>
    <name evidence="16" type="ORF">CEP64_03560</name>
    <name evidence="19" type="ORF">JRU67_04855</name>
    <name evidence="17" type="ORF">NQ032_13865</name>
    <name evidence="18" type="ORF">OWO77_12760</name>
</gene>
<dbReference type="AlphaFoldDB" id="A0A1X0TQ94"/>
<evidence type="ECO:0000256" key="1">
    <source>
        <dbReference type="ARBA" id="ARBA00001946"/>
    </source>
</evidence>
<dbReference type="Proteomes" id="UP001204068">
    <property type="component" value="Unassembled WGS sequence"/>
</dbReference>
<dbReference type="InterPro" id="IPR045540">
    <property type="entry name" value="YegS/DAGK_C"/>
</dbReference>
<dbReference type="Pfam" id="PF00781">
    <property type="entry name" value="DAGK_cat"/>
    <property type="match status" value="1"/>
</dbReference>
<evidence type="ECO:0000313" key="21">
    <source>
        <dbReference type="Proteomes" id="UP000197058"/>
    </source>
</evidence>
<evidence type="ECO:0000313" key="17">
    <source>
        <dbReference type="EMBL" id="MCQ9304690.1"/>
    </source>
</evidence>
<dbReference type="SUPFAM" id="SSF111331">
    <property type="entry name" value="NAD kinase/diacylglycerol kinase-like"/>
    <property type="match status" value="1"/>
</dbReference>
<evidence type="ECO:0000313" key="22">
    <source>
        <dbReference type="Proteomes" id="UP000274792"/>
    </source>
</evidence>
<dbReference type="InterPro" id="IPR005218">
    <property type="entry name" value="Diacylglycerol/lipid_kinase"/>
</dbReference>
<reference evidence="19" key="4">
    <citation type="submission" date="2021-02" db="EMBL/GenBank/DDBJ databases">
        <title>cfr and optrA-positive Staphylococcus spp.</title>
        <authorList>
            <person name="Chen L."/>
        </authorList>
    </citation>
    <scope>NUCLEOTIDE SEQUENCE</scope>
    <source>
        <strain evidence="19">GDQ20D70P</strain>
    </source>
</reference>
<keyword evidence="14" id="KW-1208">Phospholipid metabolism</keyword>
<reference evidence="17" key="5">
    <citation type="submission" date="2022-07" db="EMBL/GenBank/DDBJ databases">
        <title>Bacterial species isolated from the porcine tonsil microbiota.</title>
        <authorList>
            <person name="Oliveira I.M.F."/>
        </authorList>
    </citation>
    <scope>NUCLEOTIDE SEQUENCE</scope>
    <source>
        <strain evidence="17">8QC2O2</strain>
    </source>
</reference>
<dbReference type="EC" id="2.7.1.107" evidence="3"/>
<dbReference type="GO" id="GO:0005886">
    <property type="term" value="C:plasma membrane"/>
    <property type="evidence" value="ECO:0007669"/>
    <property type="project" value="TreeGrafter"/>
</dbReference>
<evidence type="ECO:0000256" key="3">
    <source>
        <dbReference type="ARBA" id="ARBA00012133"/>
    </source>
</evidence>
<dbReference type="GO" id="GO:0046872">
    <property type="term" value="F:metal ion binding"/>
    <property type="evidence" value="ECO:0007669"/>
    <property type="project" value="UniProtKB-KW"/>
</dbReference>
<dbReference type="RefSeq" id="WP_025905139.1">
    <property type="nucleotide sequence ID" value="NZ_CAJVGN010000001.1"/>
</dbReference>
<keyword evidence="9 17" id="KW-0418">Kinase</keyword>
<evidence type="ECO:0000256" key="12">
    <source>
        <dbReference type="ARBA" id="ARBA00023098"/>
    </source>
</evidence>
<evidence type="ECO:0000256" key="4">
    <source>
        <dbReference type="ARBA" id="ARBA00017575"/>
    </source>
</evidence>
<dbReference type="EMBL" id="JAPNQM010000009">
    <property type="protein sequence ID" value="MDL0117834.1"/>
    <property type="molecule type" value="Genomic_DNA"/>
</dbReference>
<evidence type="ECO:0000313" key="16">
    <source>
        <dbReference type="EMBL" id="ASE33708.1"/>
    </source>
</evidence>
<dbReference type="PANTHER" id="PTHR12358:SF106">
    <property type="entry name" value="LIPID KINASE YEGS"/>
    <property type="match status" value="1"/>
</dbReference>
<reference evidence="18" key="7">
    <citation type="journal article" date="2023" name="Vet. Microbiol.">
        <title>Emergence of livestock-associated Mammaliicoccus sciuri ST71 co-harbouring mecA and mecC genes in Brazil.</title>
        <authorList>
            <person name="de Moura G.S."/>
            <person name="de Carvalho E."/>
            <person name="Ramos Sanchez E.M."/>
            <person name="Sellera F.P."/>
            <person name="Marques M.F.S."/>
            <person name="Heinemann M.B."/>
            <person name="De Vliegher S."/>
            <person name="Souza F.N."/>
            <person name="Mota R.A."/>
        </authorList>
    </citation>
    <scope>NUCLEOTIDE SEQUENCE</scope>
    <source>
        <strain evidence="18">BR656</strain>
    </source>
</reference>
<keyword evidence="5" id="KW-0444">Lipid biosynthesis</keyword>
<evidence type="ECO:0000313" key="18">
    <source>
        <dbReference type="EMBL" id="MDL0117834.1"/>
    </source>
</evidence>
<dbReference type="Proteomes" id="UP000274792">
    <property type="component" value="Unassembled WGS sequence"/>
</dbReference>
<evidence type="ECO:0000256" key="6">
    <source>
        <dbReference type="ARBA" id="ARBA00022679"/>
    </source>
</evidence>
<dbReference type="GO" id="GO:0005524">
    <property type="term" value="F:ATP binding"/>
    <property type="evidence" value="ECO:0007669"/>
    <property type="project" value="UniProtKB-KW"/>
</dbReference>
<dbReference type="EMBL" id="RXWV01000029">
    <property type="protein sequence ID" value="RTX73402.1"/>
    <property type="molecule type" value="Genomic_DNA"/>
</dbReference>
<dbReference type="GO" id="GO:0008654">
    <property type="term" value="P:phospholipid biosynthetic process"/>
    <property type="evidence" value="ECO:0007669"/>
    <property type="project" value="UniProtKB-KW"/>
</dbReference>
<evidence type="ECO:0000256" key="9">
    <source>
        <dbReference type="ARBA" id="ARBA00022777"/>
    </source>
</evidence>
<dbReference type="NCBIfam" id="NF009874">
    <property type="entry name" value="PRK13337.1"/>
    <property type="match status" value="1"/>
</dbReference>
<accession>A0A1X0TQ94</accession>
<dbReference type="PANTHER" id="PTHR12358">
    <property type="entry name" value="SPHINGOSINE KINASE"/>
    <property type="match status" value="1"/>
</dbReference>
<dbReference type="InterPro" id="IPR017438">
    <property type="entry name" value="ATP-NAD_kinase_N"/>
</dbReference>
<dbReference type="InterPro" id="IPR016064">
    <property type="entry name" value="NAD/diacylglycerol_kinase_sf"/>
</dbReference>
<evidence type="ECO:0000256" key="14">
    <source>
        <dbReference type="ARBA" id="ARBA00023264"/>
    </source>
</evidence>
<dbReference type="Gene3D" id="2.60.200.40">
    <property type="match status" value="1"/>
</dbReference>
<keyword evidence="6 17" id="KW-0808">Transferase</keyword>
<evidence type="ECO:0000313" key="19">
    <source>
        <dbReference type="EMBL" id="QRN92142.1"/>
    </source>
</evidence>
<organism evidence="17 24">
    <name type="scientific">Mammaliicoccus sciuri</name>
    <name type="common">Staphylococcus sciuri</name>
    <dbReference type="NCBI Taxonomy" id="1296"/>
    <lineage>
        <taxon>Bacteria</taxon>
        <taxon>Bacillati</taxon>
        <taxon>Bacillota</taxon>
        <taxon>Bacilli</taxon>
        <taxon>Bacillales</taxon>
        <taxon>Staphylococcaceae</taxon>
        <taxon>Mammaliicoccus</taxon>
    </lineage>
</organism>
<dbReference type="Proteomes" id="UP000197058">
    <property type="component" value="Chromosome"/>
</dbReference>
<dbReference type="EMBL" id="CP022046">
    <property type="protein sequence ID" value="ASE33708.1"/>
    <property type="molecule type" value="Genomic_DNA"/>
</dbReference>
<dbReference type="Proteomes" id="UP001176210">
    <property type="component" value="Unassembled WGS sequence"/>
</dbReference>
<evidence type="ECO:0000313" key="24">
    <source>
        <dbReference type="Proteomes" id="UP001204068"/>
    </source>
</evidence>
<proteinExistence type="inferred from homology"/>
<keyword evidence="13" id="KW-0594">Phospholipid biosynthesis</keyword>
<dbReference type="EMBL" id="JANILD010000007">
    <property type="protein sequence ID" value="MCQ9304690.1"/>
    <property type="molecule type" value="Genomic_DNA"/>
</dbReference>
<dbReference type="GeneID" id="48592345"/>
<dbReference type="NCBIfam" id="TIGR00147">
    <property type="entry name" value="YegS/Rv2252/BmrU family lipid kinase"/>
    <property type="match status" value="1"/>
</dbReference>
<name>A0A1X0TQ94_MAMSC</name>
<comment type="cofactor">
    <cofactor evidence="1">
        <name>Mg(2+)</name>
        <dbReference type="ChEBI" id="CHEBI:18420"/>
    </cofactor>
</comment>
<evidence type="ECO:0000256" key="7">
    <source>
        <dbReference type="ARBA" id="ARBA00022723"/>
    </source>
</evidence>
<dbReference type="eggNOG" id="COG1597">
    <property type="taxonomic scope" value="Bacteria"/>
</dbReference>
<sequence length="321" mass="35485">MKKKARIIYNPTSGRELFKRALPDVLIKLEQAGYETSAHATTSAGDATHAAREALKYDYDVIIAAGGDGTLNEVINGIAEAKKRPKLGLIPMGTVNDFGRALLIPNNIMEAVDTIIKGDLVPVDVGKMNNRYFINIAGGGKITEVSYEAPSKLKTMVGPLAYYIKGLEMLPQIKATDIRIEYDGNVFQGEAMMFLIGLTNSIGGFEKLVPDADINDGNFTLLILEKVNIAELGHIMTLASRGDHINHPKVHYTKAKTINVSSFEQIQLNVDGEFGGVLPANFLNLKQHIQVFSKLERVKREHGIETVERERERLHEEQTEE</sequence>
<evidence type="ECO:0000256" key="2">
    <source>
        <dbReference type="ARBA" id="ARBA00005983"/>
    </source>
</evidence>
<dbReference type="KEGG" id="sscu:CEP64_03560"/>
<keyword evidence="7" id="KW-0479">Metal-binding</keyword>
<keyword evidence="11" id="KW-0460">Magnesium</keyword>
<keyword evidence="8" id="KW-0547">Nucleotide-binding</keyword>
<dbReference type="FunFam" id="3.40.50.10330:FF:000008">
    <property type="entry name" value="Probable lipid kinase YegS"/>
    <property type="match status" value="1"/>
</dbReference>
<reference evidence="16" key="2">
    <citation type="submission" date="2017-12" db="EMBL/GenBank/DDBJ databases">
        <title>FDA dAtabase for Regulatory Grade micrObial Sequences (FDA-ARGOS): Supporting development and validation of Infectious Disease Dx tests.</title>
        <authorList>
            <person name="Campos J."/>
            <person name="Goldberg B."/>
            <person name="Tallon L."/>
            <person name="Sadzewicz L."/>
            <person name="Sengamalay N."/>
            <person name="Ott S."/>
            <person name="Godinez A."/>
            <person name="Nagaraj S."/>
            <person name="Vavikolanu K."/>
            <person name="Vyas G."/>
            <person name="Nadendla S."/>
            <person name="Aluvathingal J."/>
            <person name="Geyer C."/>
            <person name="Nandy P."/>
            <person name="Hobson J."/>
            <person name="Sichtig H."/>
        </authorList>
    </citation>
    <scope>NUCLEOTIDE SEQUENCE</scope>
    <source>
        <strain evidence="16">FDAARGOS_285</strain>
    </source>
</reference>
<evidence type="ECO:0000256" key="5">
    <source>
        <dbReference type="ARBA" id="ARBA00022516"/>
    </source>
</evidence>
<evidence type="ECO:0000313" key="20">
    <source>
        <dbReference type="EMBL" id="RTX73402.1"/>
    </source>
</evidence>
<keyword evidence="12" id="KW-0443">Lipid metabolism</keyword>
<dbReference type="Proteomes" id="UP000640299">
    <property type="component" value="Chromosome"/>
</dbReference>
<keyword evidence="23" id="KW-1185">Reference proteome</keyword>
<protein>
    <recommendedName>
        <fullName evidence="4">Diacylglycerol kinase</fullName>
        <ecNumber evidence="3">2.7.1.107</ecNumber>
    </recommendedName>
</protein>
<dbReference type="PROSITE" id="PS50146">
    <property type="entry name" value="DAGK"/>
    <property type="match status" value="1"/>
</dbReference>
<dbReference type="InterPro" id="IPR050187">
    <property type="entry name" value="Lipid_Phosphate_FormReg"/>
</dbReference>
<reference evidence="20 22" key="3">
    <citation type="submission" date="2018-10" db="EMBL/GenBank/DDBJ databases">
        <title>A collection Staphylococci species genome sequencing.</title>
        <authorList>
            <person name="Cole K."/>
        </authorList>
    </citation>
    <scope>NUCLEOTIDE SEQUENCE [LARGE SCALE GENOMIC DNA]</scope>
    <source>
        <strain evidence="20">CCUG 37923</strain>
        <strain evidence="22">NCTC 12218</strain>
    </source>
</reference>
<dbReference type="Pfam" id="PF19279">
    <property type="entry name" value="YegS_C"/>
    <property type="match status" value="1"/>
</dbReference>
<evidence type="ECO:0000313" key="23">
    <source>
        <dbReference type="Proteomes" id="UP001176210"/>
    </source>
</evidence>
<evidence type="ECO:0000256" key="13">
    <source>
        <dbReference type="ARBA" id="ARBA00023209"/>
    </source>
</evidence>
<dbReference type="EMBL" id="CP069389">
    <property type="protein sequence ID" value="QRN92142.1"/>
    <property type="molecule type" value="Genomic_DNA"/>
</dbReference>
<dbReference type="SMART" id="SM00046">
    <property type="entry name" value="DAGKc"/>
    <property type="match status" value="1"/>
</dbReference>
<reference evidence="21" key="1">
    <citation type="submission" date="2017-06" db="EMBL/GenBank/DDBJ databases">
        <title>FDA dAtabase for Regulatory Grade micrObial Sequences (FDA-ARGOS): Supporting development and validation of Infectious Disease Dx tests.</title>
        <authorList>
            <person name="Goldberg B."/>
            <person name="Campos J."/>
            <person name="Tallon L."/>
            <person name="Sadzewicz L."/>
            <person name="Sengamalay N."/>
            <person name="Ott S."/>
            <person name="Godinez A."/>
            <person name="Nagaraj S."/>
            <person name="Vavikolanu K."/>
            <person name="Nadendla S."/>
            <person name="George J."/>
            <person name="Geyer C."/>
            <person name="Sichtig H."/>
        </authorList>
    </citation>
    <scope>NUCLEOTIDE SEQUENCE [LARGE SCALE GENOMIC DNA]</scope>
    <source>
        <strain evidence="21">FDAARGOS_285</strain>
    </source>
</reference>
<dbReference type="Gene3D" id="3.40.50.10330">
    <property type="entry name" value="Probable inorganic polyphosphate/atp-NAD kinase, domain 1"/>
    <property type="match status" value="1"/>
</dbReference>
<evidence type="ECO:0000256" key="11">
    <source>
        <dbReference type="ARBA" id="ARBA00022842"/>
    </source>
</evidence>
<comment type="similarity">
    <text evidence="2">Belongs to the diacylglycerol/lipid kinase family.</text>
</comment>